<feature type="chain" id="PRO_5028821854" evidence="2">
    <location>
        <begin position="27"/>
        <end position="327"/>
    </location>
</feature>
<accession>A0A7D4DZ61</accession>
<feature type="signal peptide" evidence="2">
    <location>
        <begin position="1"/>
        <end position="26"/>
    </location>
</feature>
<dbReference type="PIRSF" id="PIRSF017082">
    <property type="entry name" value="YflP"/>
    <property type="match status" value="1"/>
</dbReference>
<dbReference type="Gene3D" id="3.40.190.10">
    <property type="entry name" value="Periplasmic binding protein-like II"/>
    <property type="match status" value="1"/>
</dbReference>
<dbReference type="EMBL" id="CP053985">
    <property type="protein sequence ID" value="QKH37332.1"/>
    <property type="molecule type" value="Genomic_DNA"/>
</dbReference>
<dbReference type="CDD" id="cd07012">
    <property type="entry name" value="PBP2_Bug_TTT"/>
    <property type="match status" value="1"/>
</dbReference>
<protein>
    <submittedName>
        <fullName evidence="3">Tripartite tricarboxylate transporter substrate binding protein</fullName>
    </submittedName>
</protein>
<dbReference type="InterPro" id="IPR005064">
    <property type="entry name" value="BUG"/>
</dbReference>
<evidence type="ECO:0000313" key="3">
    <source>
        <dbReference type="EMBL" id="QKH37332.1"/>
    </source>
</evidence>
<organism evidence="3 4">
    <name type="scientific">Achromobacter pestifer</name>
    <dbReference type="NCBI Taxonomy" id="1353889"/>
    <lineage>
        <taxon>Bacteria</taxon>
        <taxon>Pseudomonadati</taxon>
        <taxon>Pseudomonadota</taxon>
        <taxon>Betaproteobacteria</taxon>
        <taxon>Burkholderiales</taxon>
        <taxon>Alcaligenaceae</taxon>
        <taxon>Achromobacter</taxon>
    </lineage>
</organism>
<sequence length="327" mass="34066">MNKRAALRTLGATAMAMMLTTVPAWAADAFPSRPIKLVVPYAAGGTIDNMARILSPKLQALLKQPVIVENRAGGGTTIGADAVARADADGYTIFLGSNAAFTISPQIMPKVNYDPLKSFAAIGTIASFPNLILVKPDSPFKTLASVIEAARKSPGTLSYASFGIGSTAEISGEAIKASAKVDIVEVPYKSGALTVQAVLAGEVNFGFDTAVGSVSRVKNGQLRALATTSAQRYPELPDVPSISEAGFPGAEMVAWVAAFAPAQTPATVQATLATAFQAAVADPEVKASFSNLGVVVKYVGGEETMKEIRKEYDRVGGLLKQVKIQMN</sequence>
<keyword evidence="2" id="KW-0732">Signal</keyword>
<reference evidence="3 4" key="1">
    <citation type="submission" date="2020-05" db="EMBL/GenBank/DDBJ databases">
        <title>FDA dAtabase for Regulatory Grade micrObial Sequences (FDA-ARGOS): Supporting development and validation of Infectious Disease Dx tests.</title>
        <authorList>
            <person name="Sproer C."/>
            <person name="Gronow S."/>
            <person name="Severitt S."/>
            <person name="Schroder I."/>
            <person name="Tallon L."/>
            <person name="Sadzewicz L."/>
            <person name="Zhao X."/>
            <person name="Vavikolanu K."/>
            <person name="Mehta A."/>
            <person name="Aluvathingal J."/>
            <person name="Nadendla S."/>
            <person name="Myers T."/>
            <person name="Yan Y."/>
            <person name="Sichtig H."/>
        </authorList>
    </citation>
    <scope>NUCLEOTIDE SEQUENCE [LARGE SCALE GENOMIC DNA]</scope>
    <source>
        <strain evidence="3 4">FDAARGOS_790</strain>
    </source>
</reference>
<dbReference type="Proteomes" id="UP000500970">
    <property type="component" value="Chromosome"/>
</dbReference>
<proteinExistence type="inferred from homology"/>
<dbReference type="SUPFAM" id="SSF53850">
    <property type="entry name" value="Periplasmic binding protein-like II"/>
    <property type="match status" value="1"/>
</dbReference>
<dbReference type="AlphaFoldDB" id="A0A7D4DZ61"/>
<evidence type="ECO:0000313" key="4">
    <source>
        <dbReference type="Proteomes" id="UP000500970"/>
    </source>
</evidence>
<evidence type="ECO:0000256" key="1">
    <source>
        <dbReference type="ARBA" id="ARBA00006987"/>
    </source>
</evidence>
<dbReference type="Gene3D" id="3.40.190.150">
    <property type="entry name" value="Bordetella uptake gene, domain 1"/>
    <property type="match status" value="1"/>
</dbReference>
<dbReference type="PANTHER" id="PTHR42928:SF5">
    <property type="entry name" value="BLR1237 PROTEIN"/>
    <property type="match status" value="1"/>
</dbReference>
<dbReference type="RefSeq" id="WP_173146182.1">
    <property type="nucleotide sequence ID" value="NZ_CP053985.1"/>
</dbReference>
<comment type="similarity">
    <text evidence="1">Belongs to the UPF0065 (bug) family.</text>
</comment>
<gene>
    <name evidence="3" type="ORF">FOC84_21305</name>
</gene>
<dbReference type="Pfam" id="PF03401">
    <property type="entry name" value="TctC"/>
    <property type="match status" value="1"/>
</dbReference>
<dbReference type="InterPro" id="IPR042100">
    <property type="entry name" value="Bug_dom1"/>
</dbReference>
<name>A0A7D4DZ61_9BURK</name>
<keyword evidence="4" id="KW-1185">Reference proteome</keyword>
<dbReference type="PANTHER" id="PTHR42928">
    <property type="entry name" value="TRICARBOXYLATE-BINDING PROTEIN"/>
    <property type="match status" value="1"/>
</dbReference>
<dbReference type="KEGG" id="apes:FOC84_21305"/>
<evidence type="ECO:0000256" key="2">
    <source>
        <dbReference type="SAM" id="SignalP"/>
    </source>
</evidence>